<organism evidence="1 2">
    <name type="scientific">Sphaerochaeta pleomorpha (strain ATCC BAA-1885 / DSM 22778 / Grapes)</name>
    <dbReference type="NCBI Taxonomy" id="158190"/>
    <lineage>
        <taxon>Bacteria</taxon>
        <taxon>Pseudomonadati</taxon>
        <taxon>Spirochaetota</taxon>
        <taxon>Spirochaetia</taxon>
        <taxon>Spirochaetales</taxon>
        <taxon>Sphaerochaetaceae</taxon>
        <taxon>Sphaerochaeta</taxon>
    </lineage>
</organism>
<evidence type="ECO:0000313" key="1">
    <source>
        <dbReference type="EMBL" id="AEV28084.1"/>
    </source>
</evidence>
<sequence>MDTYYVNKNSLPNGDHEVHRHSCEILPDEKALEYLGEYSTCQEAIKKAKKLYLSVDGCAFCCRTCHKG</sequence>
<reference evidence="1 2" key="1">
    <citation type="submission" date="2011-11" db="EMBL/GenBank/DDBJ databases">
        <title>Complete sequence of Spirochaeta sp. grapes.</title>
        <authorList>
            <consortium name="US DOE Joint Genome Institute"/>
            <person name="Lucas S."/>
            <person name="Han J."/>
            <person name="Lapidus A."/>
            <person name="Cheng J.-F."/>
            <person name="Goodwin L."/>
            <person name="Pitluck S."/>
            <person name="Peters L."/>
            <person name="Ovchinnikova G."/>
            <person name="Munk A.C."/>
            <person name="Detter J.C."/>
            <person name="Han C."/>
            <person name="Tapia R."/>
            <person name="Land M."/>
            <person name="Hauser L."/>
            <person name="Kyrpides N."/>
            <person name="Ivanova N."/>
            <person name="Pagani I."/>
            <person name="Ritalahtilisa K."/>
            <person name="Loeffler F."/>
            <person name="Woyke T."/>
        </authorList>
    </citation>
    <scope>NUCLEOTIDE SEQUENCE [LARGE SCALE GENOMIC DNA]</scope>
    <source>
        <strain evidence="2">ATCC BAA-1885 / DSM 22778 / Grapes</strain>
    </source>
</reference>
<dbReference type="eggNOG" id="ENOG50332YU">
    <property type="taxonomic scope" value="Bacteria"/>
</dbReference>
<name>G8QUB4_SPHPG</name>
<protein>
    <submittedName>
        <fullName evidence="1">Uncharacterized protein</fullName>
    </submittedName>
</protein>
<dbReference type="STRING" id="158190.SpiGrapes_0221"/>
<dbReference type="OrthoDB" id="47198at2"/>
<evidence type="ECO:0000313" key="2">
    <source>
        <dbReference type="Proteomes" id="UP000005632"/>
    </source>
</evidence>
<dbReference type="Proteomes" id="UP000005632">
    <property type="component" value="Chromosome"/>
</dbReference>
<gene>
    <name evidence="1" type="ordered locus">SpiGrapes_0221</name>
</gene>
<dbReference type="HOGENOM" id="CLU_191482_0_0_12"/>
<dbReference type="EMBL" id="CP003155">
    <property type="protein sequence ID" value="AEV28084.1"/>
    <property type="molecule type" value="Genomic_DNA"/>
</dbReference>
<accession>G8QUB4</accession>
<dbReference type="RefSeq" id="WP_014268933.1">
    <property type="nucleotide sequence ID" value="NC_016633.1"/>
</dbReference>
<proteinExistence type="predicted"/>
<dbReference type="AlphaFoldDB" id="G8QUB4"/>
<dbReference type="KEGG" id="sgp:SpiGrapes_0221"/>
<keyword evidence="2" id="KW-1185">Reference proteome</keyword>